<dbReference type="Gene3D" id="3.90.550.10">
    <property type="entry name" value="Spore Coat Polysaccharide Biosynthesis Protein SpsA, Chain A"/>
    <property type="match status" value="1"/>
</dbReference>
<accession>A0A1H6BZ41</accession>
<reference evidence="2" key="1">
    <citation type="submission" date="2016-10" db="EMBL/GenBank/DDBJ databases">
        <authorList>
            <person name="Varghese N."/>
            <person name="Submissions S."/>
        </authorList>
    </citation>
    <scope>NUCLEOTIDE SEQUENCE [LARGE SCALE GENOMIC DNA]</scope>
    <source>
        <strain evidence="2">CGMCC 1.7062</strain>
    </source>
</reference>
<keyword evidence="2" id="KW-1185">Reference proteome</keyword>
<dbReference type="GO" id="GO:0016740">
    <property type="term" value="F:transferase activity"/>
    <property type="evidence" value="ECO:0007669"/>
    <property type="project" value="UniProtKB-KW"/>
</dbReference>
<dbReference type="OrthoDB" id="5291101at2"/>
<dbReference type="Proteomes" id="UP000236721">
    <property type="component" value="Unassembled WGS sequence"/>
</dbReference>
<evidence type="ECO:0000313" key="2">
    <source>
        <dbReference type="Proteomes" id="UP000236721"/>
    </source>
</evidence>
<evidence type="ECO:0000313" key="1">
    <source>
        <dbReference type="EMBL" id="SEG65979.1"/>
    </source>
</evidence>
<dbReference type="RefSeq" id="WP_103882066.1">
    <property type="nucleotide sequence ID" value="NZ_FNVG01000028.1"/>
</dbReference>
<protein>
    <submittedName>
        <fullName evidence="1">Glycosyltransferase, GT2 family</fullName>
    </submittedName>
</protein>
<gene>
    <name evidence="1" type="ORF">SAMN04488244_1288</name>
</gene>
<dbReference type="SUPFAM" id="SSF53448">
    <property type="entry name" value="Nucleotide-diphospho-sugar transferases"/>
    <property type="match status" value="1"/>
</dbReference>
<dbReference type="InterPro" id="IPR029044">
    <property type="entry name" value="Nucleotide-diphossugar_trans"/>
</dbReference>
<sequence length="287" mass="33258">MFNLLLINYYSWDEVYRIVNDFHSSDMISKIVIVDNSHETNQLSRFNTFLDKLVIVSALNNSGYSGGNNIGFWALSKNKVTGDIIISNGDINISPAVVDYASNIFCTNNDIGQLYFETYDNEGRLMYNTIHLNGLLQKWNITDNRTELSSSDYAAGSFFVIRRSIVDLFERIFDERYFMYWEEVELSLNVRALGYRVVCSERYHLIRDNNSHAAVTNSIYYIVRNSFMIKEKIKVSFLNNLIFFLKMLITTVKLSVMTRKLRPISLFTLGFFHGLKGKSGKNEQIHK</sequence>
<organism evidence="1 2">
    <name type="scientific">Vibrio hangzhouensis</name>
    <dbReference type="NCBI Taxonomy" id="462991"/>
    <lineage>
        <taxon>Bacteria</taxon>
        <taxon>Pseudomonadati</taxon>
        <taxon>Pseudomonadota</taxon>
        <taxon>Gammaproteobacteria</taxon>
        <taxon>Vibrionales</taxon>
        <taxon>Vibrionaceae</taxon>
        <taxon>Vibrio</taxon>
    </lineage>
</organism>
<dbReference type="EMBL" id="FNVG01000028">
    <property type="protein sequence ID" value="SEG65979.1"/>
    <property type="molecule type" value="Genomic_DNA"/>
</dbReference>
<proteinExistence type="predicted"/>
<dbReference type="AlphaFoldDB" id="A0A1H6BZ41"/>
<name>A0A1H6BZ41_9VIBR</name>
<keyword evidence="1" id="KW-0808">Transferase</keyword>